<comment type="caution">
    <text evidence="6">The sequence shown here is derived from an EMBL/GenBank/DDBJ whole genome shotgun (WGS) entry which is preliminary data.</text>
</comment>
<dbReference type="CDD" id="cd00834">
    <property type="entry name" value="KAS_I_II"/>
    <property type="match status" value="1"/>
</dbReference>
<dbReference type="InterPro" id="IPR016039">
    <property type="entry name" value="Thiolase-like"/>
</dbReference>
<proteinExistence type="inferred from homology"/>
<dbReference type="InterPro" id="IPR014030">
    <property type="entry name" value="Ketoacyl_synth_N"/>
</dbReference>
<dbReference type="Pfam" id="PF00109">
    <property type="entry name" value="ketoacyl-synt"/>
    <property type="match status" value="1"/>
</dbReference>
<evidence type="ECO:0000313" key="7">
    <source>
        <dbReference type="Proteomes" id="UP000636949"/>
    </source>
</evidence>
<dbReference type="PANTHER" id="PTHR11712:SF320">
    <property type="entry name" value="BETA-KETOACYL SYNTHASE"/>
    <property type="match status" value="1"/>
</dbReference>
<dbReference type="EMBL" id="BMJS01000015">
    <property type="protein sequence ID" value="GGF98645.1"/>
    <property type="molecule type" value="Genomic_DNA"/>
</dbReference>
<dbReference type="AlphaFoldDB" id="A0A8J2Z4M8"/>
<evidence type="ECO:0000313" key="6">
    <source>
        <dbReference type="EMBL" id="GGF98645.1"/>
    </source>
</evidence>
<dbReference type="PROSITE" id="PS52004">
    <property type="entry name" value="KS3_2"/>
    <property type="match status" value="1"/>
</dbReference>
<dbReference type="GO" id="GO:0006633">
    <property type="term" value="P:fatty acid biosynthetic process"/>
    <property type="evidence" value="ECO:0007669"/>
    <property type="project" value="UniProtKB-UniPathway"/>
</dbReference>
<evidence type="ECO:0000256" key="1">
    <source>
        <dbReference type="ARBA" id="ARBA00005194"/>
    </source>
</evidence>
<dbReference type="GO" id="GO:0004315">
    <property type="term" value="F:3-oxoacyl-[acyl-carrier-protein] synthase activity"/>
    <property type="evidence" value="ECO:0007669"/>
    <property type="project" value="InterPro"/>
</dbReference>
<dbReference type="GO" id="GO:0005829">
    <property type="term" value="C:cytosol"/>
    <property type="evidence" value="ECO:0007669"/>
    <property type="project" value="TreeGrafter"/>
</dbReference>
<dbReference type="Gene3D" id="3.40.47.10">
    <property type="match status" value="1"/>
</dbReference>
<reference evidence="6" key="2">
    <citation type="submission" date="2020-09" db="EMBL/GenBank/DDBJ databases">
        <authorList>
            <person name="Sun Q."/>
            <person name="Zhou Y."/>
        </authorList>
    </citation>
    <scope>NUCLEOTIDE SEQUENCE</scope>
    <source>
        <strain evidence="6">CGMCC 1.15758</strain>
    </source>
</reference>
<dbReference type="InterPro" id="IPR020841">
    <property type="entry name" value="PKS_Beta-ketoAc_synthase_dom"/>
</dbReference>
<dbReference type="InterPro" id="IPR014031">
    <property type="entry name" value="Ketoacyl_synth_C"/>
</dbReference>
<dbReference type="InterPro" id="IPR000794">
    <property type="entry name" value="Beta-ketoacyl_synthase"/>
</dbReference>
<dbReference type="Pfam" id="PF02801">
    <property type="entry name" value="Ketoacyl-synt_C"/>
    <property type="match status" value="1"/>
</dbReference>
<dbReference type="OrthoDB" id="9808669at2"/>
<evidence type="ECO:0000259" key="5">
    <source>
        <dbReference type="PROSITE" id="PS52004"/>
    </source>
</evidence>
<comment type="pathway">
    <text evidence="1">Lipid metabolism; fatty acid biosynthesis.</text>
</comment>
<accession>A0A8J2Z4M8</accession>
<reference evidence="6" key="1">
    <citation type="journal article" date="2014" name="Int. J. Syst. Evol. Microbiol.">
        <title>Complete genome sequence of Corynebacterium casei LMG S-19264T (=DSM 44701T), isolated from a smear-ripened cheese.</title>
        <authorList>
            <consortium name="US DOE Joint Genome Institute (JGI-PGF)"/>
            <person name="Walter F."/>
            <person name="Albersmeier A."/>
            <person name="Kalinowski J."/>
            <person name="Ruckert C."/>
        </authorList>
    </citation>
    <scope>NUCLEOTIDE SEQUENCE</scope>
    <source>
        <strain evidence="6">CGMCC 1.15758</strain>
    </source>
</reference>
<gene>
    <name evidence="6" type="ORF">GCM10010995_14850</name>
</gene>
<dbReference type="SMART" id="SM00825">
    <property type="entry name" value="PKS_KS"/>
    <property type="match status" value="1"/>
</dbReference>
<name>A0A8J2Z4M8_9GAMM</name>
<dbReference type="NCBIfam" id="NF006618">
    <property type="entry name" value="PRK09185.1"/>
    <property type="match status" value="1"/>
</dbReference>
<dbReference type="Proteomes" id="UP000636949">
    <property type="component" value="Unassembled WGS sequence"/>
</dbReference>
<dbReference type="RefSeq" id="WP_117002739.1">
    <property type="nucleotide sequence ID" value="NZ_BMJS01000015.1"/>
</dbReference>
<organism evidence="6 7">
    <name type="scientific">Cysteiniphilum litorale</name>
    <dbReference type="NCBI Taxonomy" id="2056700"/>
    <lineage>
        <taxon>Bacteria</taxon>
        <taxon>Pseudomonadati</taxon>
        <taxon>Pseudomonadota</taxon>
        <taxon>Gammaproteobacteria</taxon>
        <taxon>Thiotrichales</taxon>
        <taxon>Fastidiosibacteraceae</taxon>
        <taxon>Cysteiniphilum</taxon>
    </lineage>
</organism>
<protein>
    <submittedName>
        <fullName evidence="6">Beta-ketoacyl-[acyl-carrier-protein] synthase II</fullName>
    </submittedName>
</protein>
<feature type="domain" description="Ketosynthase family 3 (KS3)" evidence="5">
    <location>
        <begin position="1"/>
        <end position="392"/>
    </location>
</feature>
<keyword evidence="7" id="KW-1185">Reference proteome</keyword>
<sequence>MRDPIYINDFAVLNALGNNKQEVAKALLANVSPLTPYDKLFSGRQTYVGKINCQLNALPSQYQAIDCHNNRMLFKAFQEIKPVYDALAKKTDRHRIGVILGTSTSGILEGEKSFTHYMQTGEMLANFHYHQQEFGTMAEFIAKLAEAKGPCYVISTACSSSGKAFLSAKRLINSGICDICIVGGADSLSELPLNGFDALDSVTKSICQPFGQDRDGINIGEGAALFVLSKTPADLALLGGGETSDAYHITSPDPEGEGAKQAMLNALKDANLNPDDIAYVNAHGTATPKNDQMESKAIFEVFGERVLCSSTKPLTGHTLGAASATELALCALLLSKEHNPNHRLPAQISTAKLDCELPKIQLTNEESVWQKSCFLSNSFAFGGNNVSLIIARANKGS</sequence>
<evidence type="ECO:0000256" key="2">
    <source>
        <dbReference type="ARBA" id="ARBA00008467"/>
    </source>
</evidence>
<evidence type="ECO:0000256" key="4">
    <source>
        <dbReference type="RuleBase" id="RU003694"/>
    </source>
</evidence>
<dbReference type="PROSITE" id="PS00606">
    <property type="entry name" value="KS3_1"/>
    <property type="match status" value="1"/>
</dbReference>
<dbReference type="SUPFAM" id="SSF53901">
    <property type="entry name" value="Thiolase-like"/>
    <property type="match status" value="2"/>
</dbReference>
<comment type="similarity">
    <text evidence="2 4">Belongs to the thiolase-like superfamily. Beta-ketoacyl-ACP synthases family.</text>
</comment>
<dbReference type="InterPro" id="IPR018201">
    <property type="entry name" value="Ketoacyl_synth_AS"/>
</dbReference>
<keyword evidence="3 4" id="KW-0808">Transferase</keyword>
<evidence type="ECO:0000256" key="3">
    <source>
        <dbReference type="ARBA" id="ARBA00022679"/>
    </source>
</evidence>
<dbReference type="UniPathway" id="UPA00094"/>
<dbReference type="PANTHER" id="PTHR11712">
    <property type="entry name" value="POLYKETIDE SYNTHASE-RELATED"/>
    <property type="match status" value="1"/>
</dbReference>